<dbReference type="SUPFAM" id="SSF53335">
    <property type="entry name" value="S-adenosyl-L-methionine-dependent methyltransferases"/>
    <property type="match status" value="1"/>
</dbReference>
<evidence type="ECO:0000256" key="3">
    <source>
        <dbReference type="ARBA" id="ARBA00022603"/>
    </source>
</evidence>
<proteinExistence type="inferred from homology"/>
<accession>A0A840B5H2</accession>
<dbReference type="PANTHER" id="PTHR33375">
    <property type="entry name" value="CHROMOSOME-PARTITIONING PROTEIN PARB-RELATED"/>
    <property type="match status" value="1"/>
</dbReference>
<evidence type="ECO:0000256" key="2">
    <source>
        <dbReference type="ARBA" id="ARBA00011900"/>
    </source>
</evidence>
<name>A0A840B5H2_9SPHN</name>
<organism evidence="8 9">
    <name type="scientific">Sphingorhabdus rigui</name>
    <dbReference type="NCBI Taxonomy" id="1282858"/>
    <lineage>
        <taxon>Bacteria</taxon>
        <taxon>Pseudomonadati</taxon>
        <taxon>Pseudomonadota</taxon>
        <taxon>Alphaproteobacteria</taxon>
        <taxon>Sphingomonadales</taxon>
        <taxon>Sphingomonadaceae</taxon>
        <taxon>Sphingorhabdus</taxon>
    </lineage>
</organism>
<evidence type="ECO:0000256" key="4">
    <source>
        <dbReference type="ARBA" id="ARBA00022679"/>
    </source>
</evidence>
<dbReference type="InterPro" id="IPR029063">
    <property type="entry name" value="SAM-dependent_MTases_sf"/>
</dbReference>
<dbReference type="CDD" id="cd16403">
    <property type="entry name" value="ParB_N_like_MT"/>
    <property type="match status" value="1"/>
</dbReference>
<dbReference type="Gene3D" id="3.90.1530.10">
    <property type="entry name" value="Conserved hypothetical protein from pyrococcus furiosus pfu- 392566-001, ParB domain"/>
    <property type="match status" value="1"/>
</dbReference>
<dbReference type="Proteomes" id="UP000581447">
    <property type="component" value="Unassembled WGS sequence"/>
</dbReference>
<keyword evidence="4" id="KW-0808">Transferase</keyword>
<comment type="catalytic activity">
    <reaction evidence="6">
        <text>a 2'-deoxyadenosine in DNA + S-adenosyl-L-methionine = an N(6)-methyl-2'-deoxyadenosine in DNA + S-adenosyl-L-homocysteine + H(+)</text>
        <dbReference type="Rhea" id="RHEA:15197"/>
        <dbReference type="Rhea" id="RHEA-COMP:12418"/>
        <dbReference type="Rhea" id="RHEA-COMP:12419"/>
        <dbReference type="ChEBI" id="CHEBI:15378"/>
        <dbReference type="ChEBI" id="CHEBI:57856"/>
        <dbReference type="ChEBI" id="CHEBI:59789"/>
        <dbReference type="ChEBI" id="CHEBI:90615"/>
        <dbReference type="ChEBI" id="CHEBI:90616"/>
        <dbReference type="EC" id="2.1.1.72"/>
    </reaction>
</comment>
<dbReference type="Pfam" id="PF02195">
    <property type="entry name" value="ParB_N"/>
    <property type="match status" value="1"/>
</dbReference>
<dbReference type="PRINTS" id="PR00506">
    <property type="entry name" value="D21N6MTFRASE"/>
</dbReference>
<dbReference type="InterPro" id="IPR036086">
    <property type="entry name" value="ParB/Sulfiredoxin_sf"/>
</dbReference>
<dbReference type="GO" id="GO:0008170">
    <property type="term" value="F:N-methyltransferase activity"/>
    <property type="evidence" value="ECO:0007669"/>
    <property type="project" value="InterPro"/>
</dbReference>
<dbReference type="InterPro" id="IPR050336">
    <property type="entry name" value="Chromosome_partition/occlusion"/>
</dbReference>
<dbReference type="InterPro" id="IPR015840">
    <property type="entry name" value="DNA_MeTrfase_ParB"/>
</dbReference>
<feature type="domain" description="ParB-like N-terminal" evidence="7">
    <location>
        <begin position="13"/>
        <end position="97"/>
    </location>
</feature>
<dbReference type="GO" id="GO:0032259">
    <property type="term" value="P:methylation"/>
    <property type="evidence" value="ECO:0007669"/>
    <property type="project" value="UniProtKB-KW"/>
</dbReference>
<evidence type="ECO:0000313" key="8">
    <source>
        <dbReference type="EMBL" id="MBB3943734.1"/>
    </source>
</evidence>
<protein>
    <recommendedName>
        <fullName evidence="2">site-specific DNA-methyltransferase (adenine-specific)</fullName>
        <ecNumber evidence="2">2.1.1.72</ecNumber>
    </recommendedName>
</protein>
<dbReference type="RefSeq" id="WP_183942008.1">
    <property type="nucleotide sequence ID" value="NZ_BAABBG010000005.1"/>
</dbReference>
<dbReference type="EMBL" id="JACIEA010000002">
    <property type="protein sequence ID" value="MBB3943734.1"/>
    <property type="molecule type" value="Genomic_DNA"/>
</dbReference>
<comment type="caution">
    <text evidence="8">The sequence shown here is derived from an EMBL/GenBank/DDBJ whole genome shotgun (WGS) entry which is preliminary data.</text>
</comment>
<comment type="similarity">
    <text evidence="1">Belongs to the N(4)/N(6)-methyltransferase family.</text>
</comment>
<dbReference type="SUPFAM" id="SSF110849">
    <property type="entry name" value="ParB/Sulfiredoxin"/>
    <property type="match status" value="1"/>
</dbReference>
<dbReference type="InterPro" id="IPR002052">
    <property type="entry name" value="DNA_methylase_N6_adenine_CS"/>
</dbReference>
<sequence length="439" mass="47932">MSSSLRPAHVRLPQAKLSRIEAPCNARTHSKKQLRQLARSITTFGFTNPVLVDASGEVIAGHGRLAAARMLGLSEVPTLCLDWLTEDQKRAYVIADNRLAEKAGWDRELLAIELGELGALEFDVTLTGFELREVELIIDAGATPVEDDGIEEPVVGPAVCQLGDLWQLGQHRLLCADALDPASYTQLMGREKARVVVTDPPYNVKIGGHVSGLGRNKHREFVQGSGELSSNEFTQFLCGSLEAMAKASRDGSLHYVFMDWRHLPELLSAGQAVYDNWLNLCVWAKSNAGMGSLYRSQHELVAVYKKGKRPHVNNVELGANGRHRSNLWTYAGANTFKAGREVELGWHPTVKPLDLICDILRDASDPGEIVLDGFGGSGTTLIAAAHSGRTARLIELDPLYCDVILRRYQATFGEAPVHVPTGQSFTQRAQLAGMGGDHV</sequence>
<evidence type="ECO:0000256" key="5">
    <source>
        <dbReference type="ARBA" id="ARBA00022691"/>
    </source>
</evidence>
<keyword evidence="5" id="KW-0949">S-adenosyl-L-methionine</keyword>
<dbReference type="InterPro" id="IPR003115">
    <property type="entry name" value="ParB_N"/>
</dbReference>
<dbReference type="AlphaFoldDB" id="A0A840B5H2"/>
<dbReference type="GO" id="GO:0009007">
    <property type="term" value="F:site-specific DNA-methyltransferase (adenine-specific) activity"/>
    <property type="evidence" value="ECO:0007669"/>
    <property type="project" value="UniProtKB-EC"/>
</dbReference>
<keyword evidence="3 8" id="KW-0489">Methyltransferase</keyword>
<dbReference type="PANTHER" id="PTHR33375:SF1">
    <property type="entry name" value="CHROMOSOME-PARTITIONING PROTEIN PARB-RELATED"/>
    <property type="match status" value="1"/>
</dbReference>
<dbReference type="PROSITE" id="PS00092">
    <property type="entry name" value="N6_MTASE"/>
    <property type="match status" value="1"/>
</dbReference>
<dbReference type="GO" id="GO:0005694">
    <property type="term" value="C:chromosome"/>
    <property type="evidence" value="ECO:0007669"/>
    <property type="project" value="TreeGrafter"/>
</dbReference>
<dbReference type="PIRSF" id="PIRSF036758">
    <property type="entry name" value="Aden_M_ParB"/>
    <property type="match status" value="1"/>
</dbReference>
<evidence type="ECO:0000313" key="9">
    <source>
        <dbReference type="Proteomes" id="UP000581447"/>
    </source>
</evidence>
<keyword evidence="9" id="KW-1185">Reference proteome</keyword>
<dbReference type="InterPro" id="IPR002295">
    <property type="entry name" value="N4/N6-MTase_EcoPI_Mod-like"/>
</dbReference>
<dbReference type="Gene3D" id="3.40.50.150">
    <property type="entry name" value="Vaccinia Virus protein VP39"/>
    <property type="match status" value="1"/>
</dbReference>
<dbReference type="SMART" id="SM00470">
    <property type="entry name" value="ParB"/>
    <property type="match status" value="1"/>
</dbReference>
<reference evidence="8 9" key="1">
    <citation type="submission" date="2020-08" db="EMBL/GenBank/DDBJ databases">
        <title>Genomic Encyclopedia of Type Strains, Phase IV (KMG-IV): sequencing the most valuable type-strain genomes for metagenomic binning, comparative biology and taxonomic classification.</title>
        <authorList>
            <person name="Goeker M."/>
        </authorList>
    </citation>
    <scope>NUCLEOTIDE SEQUENCE [LARGE SCALE GENOMIC DNA]</scope>
    <source>
        <strain evidence="8 9">DSM 29050</strain>
    </source>
</reference>
<dbReference type="GO" id="GO:0003677">
    <property type="term" value="F:DNA binding"/>
    <property type="evidence" value="ECO:0007669"/>
    <property type="project" value="InterPro"/>
</dbReference>
<dbReference type="EC" id="2.1.1.72" evidence="2"/>
<evidence type="ECO:0000256" key="1">
    <source>
        <dbReference type="ARBA" id="ARBA00006594"/>
    </source>
</evidence>
<evidence type="ECO:0000256" key="6">
    <source>
        <dbReference type="ARBA" id="ARBA00047942"/>
    </source>
</evidence>
<evidence type="ECO:0000259" key="7">
    <source>
        <dbReference type="SMART" id="SM00470"/>
    </source>
</evidence>
<dbReference type="InterPro" id="IPR002941">
    <property type="entry name" value="DNA_methylase_N4/N6"/>
</dbReference>
<gene>
    <name evidence="8" type="ORF">GGR91_001992</name>
</gene>
<dbReference type="Pfam" id="PF01555">
    <property type="entry name" value="N6_N4_Mtase"/>
    <property type="match status" value="1"/>
</dbReference>
<dbReference type="GO" id="GO:0007059">
    <property type="term" value="P:chromosome segregation"/>
    <property type="evidence" value="ECO:0007669"/>
    <property type="project" value="TreeGrafter"/>
</dbReference>